<dbReference type="InterPro" id="IPR027417">
    <property type="entry name" value="P-loop_NTPase"/>
</dbReference>
<evidence type="ECO:0000313" key="2">
    <source>
        <dbReference type="EMBL" id="TEU34457.1"/>
    </source>
</evidence>
<reference evidence="2 3" key="1">
    <citation type="submission" date="2019-03" db="EMBL/GenBank/DDBJ databases">
        <title>Burkholderia cepacia outbreak.</title>
        <authorList>
            <person name="Farzana R."/>
            <person name="Walsh T.R."/>
        </authorList>
    </citation>
    <scope>NUCLEOTIDE SEQUENCE [LARGE SCALE GENOMIC DNA]</scope>
    <source>
        <strain evidence="3">d13</strain>
    </source>
</reference>
<accession>A0AAX2RC75</accession>
<evidence type="ECO:0000256" key="1">
    <source>
        <dbReference type="SAM" id="MobiDB-lite"/>
    </source>
</evidence>
<evidence type="ECO:0000313" key="3">
    <source>
        <dbReference type="Proteomes" id="UP000298234"/>
    </source>
</evidence>
<feature type="compositionally biased region" description="Low complexity" evidence="1">
    <location>
        <begin position="26"/>
        <end position="38"/>
    </location>
</feature>
<proteinExistence type="predicted"/>
<dbReference type="SUPFAM" id="SSF52540">
    <property type="entry name" value="P-loop containing nucleoside triphosphate hydrolases"/>
    <property type="match status" value="1"/>
</dbReference>
<gene>
    <name evidence="2" type="ORF">E3D37_39250</name>
</gene>
<dbReference type="Proteomes" id="UP000298234">
    <property type="component" value="Unassembled WGS sequence"/>
</dbReference>
<dbReference type="Gene3D" id="3.40.50.300">
    <property type="entry name" value="P-loop containing nucleotide triphosphate hydrolases"/>
    <property type="match status" value="1"/>
</dbReference>
<name>A0AAX2RC75_BURCE</name>
<dbReference type="AlphaFoldDB" id="A0AAX2RC75"/>
<dbReference type="EMBL" id="SNSQ01000074">
    <property type="protein sequence ID" value="TEU34457.1"/>
    <property type="molecule type" value="Genomic_DNA"/>
</dbReference>
<comment type="caution">
    <text evidence="2">The sequence shown here is derived from an EMBL/GenBank/DDBJ whole genome shotgun (WGS) entry which is preliminary data.</text>
</comment>
<protein>
    <submittedName>
        <fullName evidence="2">Uncharacterized protein</fullName>
    </submittedName>
</protein>
<sequence>MDRATPPSRLITFAETIDHHRRNPQTGTPGTATTADAPVSAQRRAYRGLAALGDRGMFTSDQHATIRRLGETRCTVMIAGATGTGRSTLMRAVLGIQASRQSKHRIGMYNDTPAVGGYPPNVVPLAPNFSDWALQLDNPSYRTPDGVHEVPAEFDTLCIDVMRHPATSAIVLDR</sequence>
<organism evidence="2 3">
    <name type="scientific">Burkholderia cepacia</name>
    <name type="common">Pseudomonas cepacia</name>
    <dbReference type="NCBI Taxonomy" id="292"/>
    <lineage>
        <taxon>Bacteria</taxon>
        <taxon>Pseudomonadati</taxon>
        <taxon>Pseudomonadota</taxon>
        <taxon>Betaproteobacteria</taxon>
        <taxon>Burkholderiales</taxon>
        <taxon>Burkholderiaceae</taxon>
        <taxon>Burkholderia</taxon>
        <taxon>Burkholderia cepacia complex</taxon>
    </lineage>
</organism>
<feature type="region of interest" description="Disordered" evidence="1">
    <location>
        <begin position="16"/>
        <end position="38"/>
    </location>
</feature>